<dbReference type="AlphaFoldDB" id="W1P729"/>
<dbReference type="EMBL" id="KI393980">
    <property type="protein sequence ID" value="ERN05672.1"/>
    <property type="molecule type" value="Genomic_DNA"/>
</dbReference>
<evidence type="ECO:0000313" key="1">
    <source>
        <dbReference type="EMBL" id="ERN05672.1"/>
    </source>
</evidence>
<name>W1P729_AMBTC</name>
<dbReference type="Proteomes" id="UP000017836">
    <property type="component" value="Unassembled WGS sequence"/>
</dbReference>
<gene>
    <name evidence="1" type="ORF">AMTR_s00006p00179450</name>
</gene>
<dbReference type="Gramene" id="ERN05672">
    <property type="protein sequence ID" value="ERN05672"/>
    <property type="gene ID" value="AMTR_s00006p00179450"/>
</dbReference>
<protein>
    <submittedName>
        <fullName evidence="1">Uncharacterized protein</fullName>
    </submittedName>
</protein>
<accession>W1P729</accession>
<reference evidence="2" key="1">
    <citation type="journal article" date="2013" name="Science">
        <title>The Amborella genome and the evolution of flowering plants.</title>
        <authorList>
            <consortium name="Amborella Genome Project"/>
        </authorList>
    </citation>
    <scope>NUCLEOTIDE SEQUENCE [LARGE SCALE GENOMIC DNA]</scope>
</reference>
<evidence type="ECO:0000313" key="2">
    <source>
        <dbReference type="Proteomes" id="UP000017836"/>
    </source>
</evidence>
<sequence>MYLVSVRGCILPFRGLGDRKLEGYFPYRFVLQDGLHQGCCFTILFEKKNGKKGVLHNHEAFGVSREAWIDLDMRMAWEICLHLKGLSKLVIPHYGRMGLAIESYCWGWDTINRSYWHSNHPWKAINSVKRDSRAGKCFSPPPLSKAFELNHYLVNWRELVKLHFLNKDNVILEYLSFEGETKSLFDDVHSIFGWTEGGAVSGHKGRPVQDLNALKRSGPPFAPSIKFRRGRVESETVVAQLEMPSLTSFHLVREPVRTPSSVVEAATPLSASPIESPTCPSLSPRDFLCTFAEEGGVKDTDEALSVETAALEVPATTVP</sequence>
<organism evidence="1 2">
    <name type="scientific">Amborella trichopoda</name>
    <dbReference type="NCBI Taxonomy" id="13333"/>
    <lineage>
        <taxon>Eukaryota</taxon>
        <taxon>Viridiplantae</taxon>
        <taxon>Streptophyta</taxon>
        <taxon>Embryophyta</taxon>
        <taxon>Tracheophyta</taxon>
        <taxon>Spermatophyta</taxon>
        <taxon>Magnoliopsida</taxon>
        <taxon>Amborellales</taxon>
        <taxon>Amborellaceae</taxon>
        <taxon>Amborella</taxon>
    </lineage>
</organism>
<proteinExistence type="predicted"/>
<dbReference type="HOGENOM" id="CLU_872511_0_0_1"/>
<keyword evidence="2" id="KW-1185">Reference proteome</keyword>